<evidence type="ECO:0000256" key="5">
    <source>
        <dbReference type="ARBA" id="ARBA00038868"/>
    </source>
</evidence>
<dbReference type="GO" id="GO:0006508">
    <property type="term" value="P:proteolysis"/>
    <property type="evidence" value="ECO:0007669"/>
    <property type="project" value="InterPro"/>
</dbReference>
<evidence type="ECO:0000256" key="2">
    <source>
        <dbReference type="ARBA" id="ARBA00023145"/>
    </source>
</evidence>
<proteinExistence type="predicted"/>
<dbReference type="AlphaFoldDB" id="A0AAW0NDU2"/>
<comment type="subcellular location">
    <subcellularLocation>
        <location evidence="1">Secreted</location>
        <location evidence="1">Extracellular space</location>
    </subcellularLocation>
</comment>
<dbReference type="EC" id="3.4.21.4" evidence="5"/>
<dbReference type="PANTHER" id="PTHR24271">
    <property type="entry name" value="KALLIKREIN-RELATED"/>
    <property type="match status" value="1"/>
</dbReference>
<comment type="caution">
    <text evidence="8">The sequence shown here is derived from an EMBL/GenBank/DDBJ whole genome shotgun (WGS) entry which is preliminary data.</text>
</comment>
<dbReference type="CDD" id="cd00190">
    <property type="entry name" value="Tryp_SPc"/>
    <property type="match status" value="1"/>
</dbReference>
<dbReference type="PANTHER" id="PTHR24271:SF87">
    <property type="entry name" value="ARGININE ESTERASE-LIKE-RELATED"/>
    <property type="match status" value="1"/>
</dbReference>
<keyword evidence="2" id="KW-0865">Zymogen</keyword>
<evidence type="ECO:0000259" key="7">
    <source>
        <dbReference type="PROSITE" id="PS50240"/>
    </source>
</evidence>
<dbReference type="PRINTS" id="PR00722">
    <property type="entry name" value="CHYMOTRYPSIN"/>
</dbReference>
<evidence type="ECO:0000313" key="9">
    <source>
        <dbReference type="Proteomes" id="UP001460270"/>
    </source>
</evidence>
<comment type="catalytic activity">
    <reaction evidence="4">
        <text>Preferential cleavage: Arg-|-Xaa, Lys-|-Xaa.</text>
        <dbReference type="EC" id="3.4.21.4"/>
    </reaction>
</comment>
<evidence type="ECO:0000313" key="8">
    <source>
        <dbReference type="EMBL" id="KAK7889634.1"/>
    </source>
</evidence>
<feature type="signal peptide" evidence="6">
    <location>
        <begin position="1"/>
        <end position="22"/>
    </location>
</feature>
<reference evidence="9" key="1">
    <citation type="submission" date="2024-04" db="EMBL/GenBank/DDBJ databases">
        <title>Salinicola lusitanus LLJ914,a marine bacterium isolated from the Okinawa Trough.</title>
        <authorList>
            <person name="Li J."/>
        </authorList>
    </citation>
    <scope>NUCLEOTIDE SEQUENCE [LARGE SCALE GENOMIC DNA]</scope>
</reference>
<dbReference type="Gene3D" id="2.40.10.10">
    <property type="entry name" value="Trypsin-like serine proteases"/>
    <property type="match status" value="3"/>
</dbReference>
<dbReference type="SMART" id="SM00020">
    <property type="entry name" value="Tryp_SPc"/>
    <property type="match status" value="1"/>
</dbReference>
<feature type="domain" description="Peptidase S1" evidence="7">
    <location>
        <begin position="209"/>
        <end position="421"/>
    </location>
</feature>
<dbReference type="InterPro" id="IPR009003">
    <property type="entry name" value="Peptidase_S1_PA"/>
</dbReference>
<feature type="chain" id="PRO_5043597892" description="trypsin" evidence="6">
    <location>
        <begin position="23"/>
        <end position="453"/>
    </location>
</feature>
<dbReference type="InterPro" id="IPR018114">
    <property type="entry name" value="TRYPSIN_HIS"/>
</dbReference>
<dbReference type="SUPFAM" id="SSF50494">
    <property type="entry name" value="Trypsin-like serine proteases"/>
    <property type="match status" value="3"/>
</dbReference>
<evidence type="ECO:0000256" key="4">
    <source>
        <dbReference type="ARBA" id="ARBA00036320"/>
    </source>
</evidence>
<dbReference type="FunFam" id="2.40.10.10:FF:000005">
    <property type="entry name" value="Serine protease 37"/>
    <property type="match status" value="1"/>
</dbReference>
<evidence type="ECO:0000256" key="3">
    <source>
        <dbReference type="ARBA" id="ARBA00023157"/>
    </source>
</evidence>
<dbReference type="InterPro" id="IPR001314">
    <property type="entry name" value="Peptidase_S1A"/>
</dbReference>
<evidence type="ECO:0000256" key="6">
    <source>
        <dbReference type="SAM" id="SignalP"/>
    </source>
</evidence>
<keyword evidence="3" id="KW-1015">Disulfide bond</keyword>
<dbReference type="InterPro" id="IPR043504">
    <property type="entry name" value="Peptidase_S1_PA_chymotrypsin"/>
</dbReference>
<evidence type="ECO:0000256" key="1">
    <source>
        <dbReference type="ARBA" id="ARBA00004239"/>
    </source>
</evidence>
<keyword evidence="6" id="KW-0732">Signal</keyword>
<dbReference type="GO" id="GO:0004252">
    <property type="term" value="F:serine-type endopeptidase activity"/>
    <property type="evidence" value="ECO:0007669"/>
    <property type="project" value="UniProtKB-EC"/>
</dbReference>
<protein>
    <recommendedName>
        <fullName evidence="5">trypsin</fullName>
        <ecNumber evidence="5">3.4.21.4</ecNumber>
    </recommendedName>
</protein>
<dbReference type="Pfam" id="PF00089">
    <property type="entry name" value="Trypsin"/>
    <property type="match status" value="3"/>
</dbReference>
<organism evidence="8 9">
    <name type="scientific">Mugilogobius chulae</name>
    <name type="common">yellowstripe goby</name>
    <dbReference type="NCBI Taxonomy" id="88201"/>
    <lineage>
        <taxon>Eukaryota</taxon>
        <taxon>Metazoa</taxon>
        <taxon>Chordata</taxon>
        <taxon>Craniata</taxon>
        <taxon>Vertebrata</taxon>
        <taxon>Euteleostomi</taxon>
        <taxon>Actinopterygii</taxon>
        <taxon>Neopterygii</taxon>
        <taxon>Teleostei</taxon>
        <taxon>Neoteleostei</taxon>
        <taxon>Acanthomorphata</taxon>
        <taxon>Gobiaria</taxon>
        <taxon>Gobiiformes</taxon>
        <taxon>Gobioidei</taxon>
        <taxon>Gobiidae</taxon>
        <taxon>Gobionellinae</taxon>
        <taxon>Mugilogobius</taxon>
    </lineage>
</organism>
<sequence length="453" mass="49201">MHSNHRFLLLMLLVSGGQKAHGAKIIGESGPPTLSRKAQGPNVKPINLSEQPVKPHANQNCEVAGWGPDSGSRDSGGPLLCKGVPVGVVSYNSGDCKYPNRFPNIYTDISEHITWINDILSKEIVAGDSMPYMASVWSSRRHVCGGFLVSDDYVLTAATFEQDKPQYVVLGNPNLKKGRKKIMIQGKPIKHPSGEDLMLLKQIVTGSVIINGEKAKDGALPYMASLQNMFGHHVCGGFLVAKNFVLTAAHCFAEQPVRVVLGNHNLRNSRNKGQIIEIEKWLKHESYKQVGLGDDVMLLKLKNEAVLGNDVLTIQLPSALVQVQPHDVCQVAGWGATHTGGSSVNELMVTDVSIIDMTTCKEQWKGLPHNVICAGGYTTNTGFCQGDSGGPLVCKNTAVGIVSFNRYKNCNYQDEVPNVDWELIINGKRVKDGALPYMASLKNKLGHHVCGGF</sequence>
<dbReference type="GO" id="GO:0005576">
    <property type="term" value="C:extracellular region"/>
    <property type="evidence" value="ECO:0007669"/>
    <property type="project" value="UniProtKB-SubCell"/>
</dbReference>
<keyword evidence="9" id="KW-1185">Reference proteome</keyword>
<dbReference type="Proteomes" id="UP001460270">
    <property type="component" value="Unassembled WGS sequence"/>
</dbReference>
<name>A0AAW0NDU2_9GOBI</name>
<gene>
    <name evidence="8" type="ORF">WMY93_025194</name>
</gene>
<dbReference type="InterPro" id="IPR001254">
    <property type="entry name" value="Trypsin_dom"/>
</dbReference>
<dbReference type="PROSITE" id="PS00134">
    <property type="entry name" value="TRYPSIN_HIS"/>
    <property type="match status" value="1"/>
</dbReference>
<accession>A0AAW0NDU2</accession>
<dbReference type="EMBL" id="JBBPFD010000018">
    <property type="protein sequence ID" value="KAK7889634.1"/>
    <property type="molecule type" value="Genomic_DNA"/>
</dbReference>
<dbReference type="PROSITE" id="PS50240">
    <property type="entry name" value="TRYPSIN_DOM"/>
    <property type="match status" value="1"/>
</dbReference>